<evidence type="ECO:0000256" key="6">
    <source>
        <dbReference type="PIRSR" id="PIRSR002419-1"/>
    </source>
</evidence>
<dbReference type="Ensembl" id="ENSEAST00005000014.2">
    <property type="protein sequence ID" value="ENSEASP00005000013.2"/>
    <property type="gene ID" value="ENSEASG00005000008.2"/>
</dbReference>
<comment type="subcellular location">
    <subcellularLocation>
        <location evidence="1 7">Membrane</location>
        <topology evidence="1 7">Multi-pass membrane protein</topology>
    </subcellularLocation>
</comment>
<feature type="transmembrane region" description="Helical" evidence="7">
    <location>
        <begin position="32"/>
        <end position="57"/>
    </location>
</feature>
<evidence type="ECO:0000256" key="3">
    <source>
        <dbReference type="ARBA" id="ARBA00022692"/>
    </source>
</evidence>
<dbReference type="GeneID" id="106824105"/>
<dbReference type="AlphaFoldDB" id="A0A8C4KTB4"/>
<evidence type="ECO:0000256" key="5">
    <source>
        <dbReference type="ARBA" id="ARBA00023136"/>
    </source>
</evidence>
<name>A0A8C4KTB4_EQUAS</name>
<dbReference type="InterPro" id="IPR036259">
    <property type="entry name" value="MFS_trans_sf"/>
</dbReference>
<dbReference type="CTD" id="10077"/>
<organism evidence="9 10">
    <name type="scientific">Equus asinus</name>
    <name type="common">Donkey</name>
    <name type="synonym">Equus africanus asinus</name>
    <dbReference type="NCBI Taxonomy" id="9793"/>
    <lineage>
        <taxon>Eukaryota</taxon>
        <taxon>Metazoa</taxon>
        <taxon>Chordata</taxon>
        <taxon>Craniata</taxon>
        <taxon>Vertebrata</taxon>
        <taxon>Euteleostomi</taxon>
        <taxon>Mammalia</taxon>
        <taxon>Eutheria</taxon>
        <taxon>Laurasiatheria</taxon>
        <taxon>Perissodactyla</taxon>
        <taxon>Equidae</taxon>
        <taxon>Equus</taxon>
    </lineage>
</organism>
<feature type="region of interest" description="Disordered" evidence="8">
    <location>
        <begin position="273"/>
        <end position="307"/>
    </location>
</feature>
<feature type="transmembrane region" description="Helical" evidence="7">
    <location>
        <begin position="78"/>
        <end position="102"/>
    </location>
</feature>
<dbReference type="KEGG" id="eai:106824105"/>
<keyword evidence="10" id="KW-1185">Reference proteome</keyword>
<dbReference type="GO" id="GO:0042098">
    <property type="term" value="P:T cell proliferation"/>
    <property type="evidence" value="ECO:0007669"/>
    <property type="project" value="Ensembl"/>
</dbReference>
<dbReference type="SUPFAM" id="SSF48652">
    <property type="entry name" value="Tetraspanin"/>
    <property type="match status" value="1"/>
</dbReference>
<feature type="disulfide bond" evidence="6">
    <location>
        <begin position="173"/>
        <end position="201"/>
    </location>
</feature>
<dbReference type="GO" id="GO:0030886">
    <property type="term" value="P:negative regulation of myeloid dendritic cell activation"/>
    <property type="evidence" value="ECO:0007669"/>
    <property type="project" value="Ensembl"/>
</dbReference>
<evidence type="ECO:0000313" key="10">
    <source>
        <dbReference type="Proteomes" id="UP000694387"/>
    </source>
</evidence>
<dbReference type="GO" id="GO:0007010">
    <property type="term" value="P:cytoskeleton organization"/>
    <property type="evidence" value="ECO:0007669"/>
    <property type="project" value="Ensembl"/>
</dbReference>
<feature type="disulfide bond" evidence="6">
    <location>
        <begin position="174"/>
        <end position="191"/>
    </location>
</feature>
<dbReference type="SUPFAM" id="SSF103473">
    <property type="entry name" value="MFS general substrate transporter"/>
    <property type="match status" value="1"/>
</dbReference>
<comment type="similarity">
    <text evidence="2 7">Belongs to the tetraspanin (TM4SF) family.</text>
</comment>
<keyword evidence="5 7" id="KW-0472">Membrane</keyword>
<sequence length="307" mass="33509">MGRGEEKREEGRGEEESAMRPRSRVRVAKCQMLVTSFFVLLLGLAVASMAALTYFGAHFAVLGHASSERTSYKAMHRWAFYVGISLAGLLTLGAVLTATATVREAGGLMAVGFLCFALVFCALVQVAFWSFRKPTQVEDAVLDTYDLVYDQAVKSSSSIWRQELAAIQDTFLCCGKSSPFSLLGSSEADLCRGAEAERQDCLQGIRSFLRTHRNITFTLTAIGLASTVYGMLLSSFLWFTIRAGYSLDRKGRYTLSPGARGCQPQEPSFFRCSQWGPAPQHSSKADALSGRLGPRGHSDGPRLLQGD</sequence>
<evidence type="ECO:0000256" key="8">
    <source>
        <dbReference type="SAM" id="MobiDB-lite"/>
    </source>
</evidence>
<keyword evidence="6" id="KW-1015">Disulfide bond</keyword>
<dbReference type="OrthoDB" id="9886271at2759"/>
<evidence type="ECO:0000256" key="4">
    <source>
        <dbReference type="ARBA" id="ARBA00022989"/>
    </source>
</evidence>
<protein>
    <recommendedName>
        <fullName evidence="7">Tetraspanin</fullName>
    </recommendedName>
</protein>
<dbReference type="GO" id="GO:0050688">
    <property type="term" value="P:regulation of defense response to virus"/>
    <property type="evidence" value="ECO:0007669"/>
    <property type="project" value="Ensembl"/>
</dbReference>
<dbReference type="InterPro" id="IPR008952">
    <property type="entry name" value="Tetraspanin_EC2_sf"/>
</dbReference>
<dbReference type="GO" id="GO:0042130">
    <property type="term" value="P:negative regulation of T cell proliferation"/>
    <property type="evidence" value="ECO:0007669"/>
    <property type="project" value="Ensembl"/>
</dbReference>
<dbReference type="GO" id="GO:0042832">
    <property type="term" value="P:defense response to protozoan"/>
    <property type="evidence" value="ECO:0007669"/>
    <property type="project" value="Ensembl"/>
</dbReference>
<dbReference type="InterPro" id="IPR018499">
    <property type="entry name" value="Tetraspanin/Peripherin"/>
</dbReference>
<dbReference type="FunFam" id="1.10.1450.10:FF:000022">
    <property type="entry name" value="Tetraspanin 32"/>
    <property type="match status" value="1"/>
</dbReference>
<gene>
    <name evidence="9" type="primary">TSPAN32</name>
</gene>
<dbReference type="Proteomes" id="UP000694387">
    <property type="component" value="Chromosome 17"/>
</dbReference>
<dbReference type="PIRSF" id="PIRSF002419">
    <property type="entry name" value="Tetraspanin"/>
    <property type="match status" value="1"/>
</dbReference>
<reference evidence="9" key="2">
    <citation type="submission" date="2025-08" db="UniProtKB">
        <authorList>
            <consortium name="Ensembl"/>
        </authorList>
    </citation>
    <scope>IDENTIFICATION</scope>
</reference>
<dbReference type="Gene3D" id="1.10.1450.10">
    <property type="entry name" value="Tetraspanin"/>
    <property type="match status" value="1"/>
</dbReference>
<evidence type="ECO:0000256" key="2">
    <source>
        <dbReference type="ARBA" id="ARBA00006840"/>
    </source>
</evidence>
<evidence type="ECO:0000313" key="9">
    <source>
        <dbReference type="Ensembl" id="ENSEASP00005000013.2"/>
    </source>
</evidence>
<dbReference type="GO" id="GO:0070527">
    <property type="term" value="P:platelet aggregation"/>
    <property type="evidence" value="ECO:0007669"/>
    <property type="project" value="Ensembl"/>
</dbReference>
<dbReference type="GO" id="GO:0070442">
    <property type="term" value="C:integrin alphaIIb-beta3 complex"/>
    <property type="evidence" value="ECO:0007669"/>
    <property type="project" value="Ensembl"/>
</dbReference>
<keyword evidence="3 7" id="KW-0812">Transmembrane</keyword>
<dbReference type="GO" id="GO:0007229">
    <property type="term" value="P:integrin-mediated signaling pathway"/>
    <property type="evidence" value="ECO:0007669"/>
    <property type="project" value="Ensembl"/>
</dbReference>
<reference evidence="9 10" key="1">
    <citation type="journal article" date="2020" name="Nat. Commun.">
        <title>Donkey genomes provide new insights into domestication and selection for coat color.</title>
        <authorList>
            <person name="Wang"/>
            <person name="C."/>
            <person name="Li"/>
            <person name="H."/>
            <person name="Guo"/>
            <person name="Y."/>
            <person name="Huang"/>
            <person name="J."/>
            <person name="Sun"/>
            <person name="Y."/>
            <person name="Min"/>
            <person name="J."/>
            <person name="Wang"/>
            <person name="J."/>
            <person name="Fang"/>
            <person name="X."/>
            <person name="Zhao"/>
            <person name="Z."/>
            <person name="Wang"/>
            <person name="S."/>
            <person name="Zhang"/>
            <person name="Y."/>
            <person name="Liu"/>
            <person name="Q."/>
            <person name="Jiang"/>
            <person name="Q."/>
            <person name="Wang"/>
            <person name="X."/>
            <person name="Guo"/>
            <person name="Y."/>
            <person name="Yang"/>
            <person name="C."/>
            <person name="Wang"/>
            <person name="Y."/>
            <person name="Tian"/>
            <person name="F."/>
            <person name="Zhuang"/>
            <person name="G."/>
            <person name="Fan"/>
            <person name="Y."/>
            <person name="Gao"/>
            <person name="Q."/>
            <person name="Li"/>
            <person name="Y."/>
            <person name="Ju"/>
            <person name="Z."/>
            <person name="Li"/>
            <person name="J."/>
            <person name="Li"/>
            <person name="R."/>
            <person name="Hou"/>
            <person name="M."/>
            <person name="Yang"/>
            <person name="G."/>
            <person name="Liu"/>
            <person name="G."/>
            <person name="Liu"/>
            <person name="W."/>
            <person name="Guo"/>
            <person name="J."/>
            <person name="Pan"/>
            <person name="S."/>
            <person name="Fan"/>
            <person name="G."/>
            <person name="Zhang"/>
            <person name="W."/>
            <person name="Zhang"/>
            <person name="R."/>
            <person name="Yu"/>
            <person name="J."/>
            <person name="Zhang"/>
            <person name="X."/>
            <person name="Yin"/>
            <person name="Q."/>
            <person name="Ji"/>
            <person name="C."/>
            <person name="Jin"/>
            <person name="Y."/>
            <person name="Yue"/>
            <person name="G."/>
            <person name="Liu"/>
            <person name="M."/>
            <person name="Xu"/>
            <person name="J."/>
            <person name="Liu"/>
            <person name="S."/>
            <person name="Jordana"/>
            <person name="J."/>
            <person name="Noce"/>
            <person name="A."/>
            <person name="Amills"/>
            <person name="M."/>
            <person name="Wu"/>
            <person name="D.D."/>
            <person name="Li"/>
            <person name="S."/>
            <person name="Zhou"/>
            <person name="X. and Zhong"/>
            <person name="J."/>
        </authorList>
    </citation>
    <scope>NUCLEOTIDE SEQUENCE [LARGE SCALE GENOMIC DNA]</scope>
</reference>
<evidence type="ECO:0000256" key="1">
    <source>
        <dbReference type="ARBA" id="ARBA00004141"/>
    </source>
</evidence>
<feature type="transmembrane region" description="Helical" evidence="7">
    <location>
        <begin position="108"/>
        <end position="129"/>
    </location>
</feature>
<evidence type="ECO:0000256" key="7">
    <source>
        <dbReference type="RuleBase" id="RU361218"/>
    </source>
</evidence>
<dbReference type="InterPro" id="IPR000301">
    <property type="entry name" value="Tetraspanin_animals"/>
</dbReference>
<dbReference type="InterPro" id="IPR042782">
    <property type="entry name" value="PHEMX_LEL"/>
</dbReference>
<proteinExistence type="inferred from homology"/>
<dbReference type="GeneTree" id="ENSGT00390000003287"/>
<accession>A0A8C4KTB4</accession>
<keyword evidence="4 7" id="KW-1133">Transmembrane helix</keyword>
<dbReference type="GO" id="GO:0009986">
    <property type="term" value="C:cell surface"/>
    <property type="evidence" value="ECO:0007669"/>
    <property type="project" value="Ensembl"/>
</dbReference>
<dbReference type="CDD" id="cd03153">
    <property type="entry name" value="PHEMX_like_LEL"/>
    <property type="match status" value="1"/>
</dbReference>
<reference evidence="9" key="3">
    <citation type="submission" date="2025-09" db="UniProtKB">
        <authorList>
            <consortium name="Ensembl"/>
        </authorList>
    </citation>
    <scope>IDENTIFICATION</scope>
</reference>
<dbReference type="Pfam" id="PF00335">
    <property type="entry name" value="Tetraspanin"/>
    <property type="match status" value="1"/>
</dbReference>
<feature type="transmembrane region" description="Helical" evidence="7">
    <location>
        <begin position="215"/>
        <end position="239"/>
    </location>
</feature>